<dbReference type="InterPro" id="IPR034660">
    <property type="entry name" value="DinB/YfiT-like"/>
</dbReference>
<organism evidence="1 2">
    <name type="scientific">Nocardioides koreensis</name>
    <dbReference type="NCBI Taxonomy" id="433651"/>
    <lineage>
        <taxon>Bacteria</taxon>
        <taxon>Bacillati</taxon>
        <taxon>Actinomycetota</taxon>
        <taxon>Actinomycetes</taxon>
        <taxon>Propionibacteriales</taxon>
        <taxon>Nocardioidaceae</taxon>
        <taxon>Nocardioides</taxon>
    </lineage>
</organism>
<dbReference type="InterPro" id="IPR007061">
    <property type="entry name" value="MST-like"/>
</dbReference>
<evidence type="ECO:0000313" key="2">
    <source>
        <dbReference type="Proteomes" id="UP001501771"/>
    </source>
</evidence>
<evidence type="ECO:0000313" key="1">
    <source>
        <dbReference type="EMBL" id="GAA2152538.1"/>
    </source>
</evidence>
<dbReference type="RefSeq" id="WP_344155525.1">
    <property type="nucleotide sequence ID" value="NZ_BAAAQR010000012.1"/>
</dbReference>
<protein>
    <submittedName>
        <fullName evidence="1">DinB family protein</fullName>
    </submittedName>
</protein>
<dbReference type="EMBL" id="BAAAQR010000012">
    <property type="protein sequence ID" value="GAA2152538.1"/>
    <property type="molecule type" value="Genomic_DNA"/>
</dbReference>
<sequence length="166" mass="18517">MTDDHRSEATLTGTEREQLEAFLHDNRLEIAALLDGVTEEQARRRLVPSLTTLLALVKHATFVEKAWFHCSLAGRTRTEAGIPEDAQESFVTDDSDTVESVLAGYRRAWAEADAIAAAYDLDDLAVHNRRGPLTLRWIYVHMVEELARHAGHGDILREQILAADTG</sequence>
<name>A0ABP5LUZ2_9ACTN</name>
<dbReference type="Proteomes" id="UP001501771">
    <property type="component" value="Unassembled WGS sequence"/>
</dbReference>
<dbReference type="SUPFAM" id="SSF109854">
    <property type="entry name" value="DinB/YfiT-like putative metalloenzymes"/>
    <property type="match status" value="1"/>
</dbReference>
<reference evidence="2" key="1">
    <citation type="journal article" date="2019" name="Int. J. Syst. Evol. Microbiol.">
        <title>The Global Catalogue of Microorganisms (GCM) 10K type strain sequencing project: providing services to taxonomists for standard genome sequencing and annotation.</title>
        <authorList>
            <consortium name="The Broad Institute Genomics Platform"/>
            <consortium name="The Broad Institute Genome Sequencing Center for Infectious Disease"/>
            <person name="Wu L."/>
            <person name="Ma J."/>
        </authorList>
    </citation>
    <scope>NUCLEOTIDE SEQUENCE [LARGE SCALE GENOMIC DNA]</scope>
    <source>
        <strain evidence="2">JCM 16022</strain>
    </source>
</reference>
<gene>
    <name evidence="1" type="ORF">GCM10009844_35990</name>
</gene>
<accession>A0ABP5LUZ2</accession>
<dbReference type="Gene3D" id="1.20.120.450">
    <property type="entry name" value="dinb family like domain"/>
    <property type="match status" value="1"/>
</dbReference>
<comment type="caution">
    <text evidence="1">The sequence shown here is derived from an EMBL/GenBank/DDBJ whole genome shotgun (WGS) entry which is preliminary data.</text>
</comment>
<proteinExistence type="predicted"/>
<keyword evidence="2" id="KW-1185">Reference proteome</keyword>
<dbReference type="Pfam" id="PF04978">
    <property type="entry name" value="MST"/>
    <property type="match status" value="1"/>
</dbReference>